<evidence type="ECO:0000256" key="6">
    <source>
        <dbReference type="ARBA" id="ARBA00023012"/>
    </source>
</evidence>
<protein>
    <recommendedName>
        <fullName evidence="2">histidine kinase</fullName>
        <ecNumber evidence="2">2.7.13.3</ecNumber>
    </recommendedName>
</protein>
<dbReference type="EC" id="2.7.13.3" evidence="2"/>
<dbReference type="InterPro" id="IPR005467">
    <property type="entry name" value="His_kinase_dom"/>
</dbReference>
<dbReference type="InterPro" id="IPR004358">
    <property type="entry name" value="Sig_transdc_His_kin-like_C"/>
</dbReference>
<dbReference type="PROSITE" id="PS50109">
    <property type="entry name" value="HIS_KIN"/>
    <property type="match status" value="1"/>
</dbReference>
<dbReference type="InterPro" id="IPR050980">
    <property type="entry name" value="2C_sensor_his_kinase"/>
</dbReference>
<dbReference type="InterPro" id="IPR003594">
    <property type="entry name" value="HATPase_dom"/>
</dbReference>
<evidence type="ECO:0000313" key="9">
    <source>
        <dbReference type="EMBL" id="GAA4710609.1"/>
    </source>
</evidence>
<dbReference type="Gene3D" id="3.30.565.10">
    <property type="entry name" value="Histidine kinase-like ATPase, C-terminal domain"/>
    <property type="match status" value="1"/>
</dbReference>
<evidence type="ECO:0000259" key="8">
    <source>
        <dbReference type="PROSITE" id="PS50109"/>
    </source>
</evidence>
<keyword evidence="10" id="KW-1185">Reference proteome</keyword>
<accession>A0ABP8XNL5</accession>
<dbReference type="EMBL" id="BAABKM010000002">
    <property type="protein sequence ID" value="GAA4710609.1"/>
    <property type="molecule type" value="Genomic_DNA"/>
</dbReference>
<dbReference type="SMART" id="SM00387">
    <property type="entry name" value="HATPase_c"/>
    <property type="match status" value="1"/>
</dbReference>
<evidence type="ECO:0000256" key="7">
    <source>
        <dbReference type="SAM" id="Phobius"/>
    </source>
</evidence>
<dbReference type="PANTHER" id="PTHR44936:SF9">
    <property type="entry name" value="SENSOR PROTEIN CREC"/>
    <property type="match status" value="1"/>
</dbReference>
<feature type="transmembrane region" description="Helical" evidence="7">
    <location>
        <begin position="108"/>
        <end position="128"/>
    </location>
</feature>
<evidence type="ECO:0000256" key="1">
    <source>
        <dbReference type="ARBA" id="ARBA00000085"/>
    </source>
</evidence>
<reference evidence="10" key="1">
    <citation type="journal article" date="2019" name="Int. J. Syst. Evol. Microbiol.">
        <title>The Global Catalogue of Microorganisms (GCM) 10K type strain sequencing project: providing services to taxonomists for standard genome sequencing and annotation.</title>
        <authorList>
            <consortium name="The Broad Institute Genomics Platform"/>
            <consortium name="The Broad Institute Genome Sequencing Center for Infectious Disease"/>
            <person name="Wu L."/>
            <person name="Ma J."/>
        </authorList>
    </citation>
    <scope>NUCLEOTIDE SEQUENCE [LARGE SCALE GENOMIC DNA]</scope>
    <source>
        <strain evidence="10">JCM 18531</strain>
    </source>
</reference>
<evidence type="ECO:0000256" key="5">
    <source>
        <dbReference type="ARBA" id="ARBA00022777"/>
    </source>
</evidence>
<feature type="transmembrane region" description="Helical" evidence="7">
    <location>
        <begin position="223"/>
        <end position="247"/>
    </location>
</feature>
<gene>
    <name evidence="9" type="ORF">GCM10023349_31930</name>
</gene>
<keyword evidence="7" id="KW-1133">Transmembrane helix</keyword>
<comment type="caution">
    <text evidence="9">The sequence shown here is derived from an EMBL/GenBank/DDBJ whole genome shotgun (WGS) entry which is preliminary data.</text>
</comment>
<dbReference type="PRINTS" id="PR00344">
    <property type="entry name" value="BCTRLSENSOR"/>
</dbReference>
<name>A0ABP8XNL5_9ACTN</name>
<feature type="transmembrane region" description="Helical" evidence="7">
    <location>
        <begin position="45"/>
        <end position="65"/>
    </location>
</feature>
<keyword evidence="4" id="KW-0808">Transferase</keyword>
<dbReference type="SUPFAM" id="SSF55874">
    <property type="entry name" value="ATPase domain of HSP90 chaperone/DNA topoisomerase II/histidine kinase"/>
    <property type="match status" value="1"/>
</dbReference>
<feature type="transmembrane region" description="Helical" evidence="7">
    <location>
        <begin position="167"/>
        <end position="188"/>
    </location>
</feature>
<evidence type="ECO:0000313" key="10">
    <source>
        <dbReference type="Proteomes" id="UP001499974"/>
    </source>
</evidence>
<evidence type="ECO:0000256" key="3">
    <source>
        <dbReference type="ARBA" id="ARBA00022553"/>
    </source>
</evidence>
<proteinExistence type="predicted"/>
<organism evidence="9 10">
    <name type="scientific">Nocardioides conyzicola</name>
    <dbReference type="NCBI Taxonomy" id="1651781"/>
    <lineage>
        <taxon>Bacteria</taxon>
        <taxon>Bacillati</taxon>
        <taxon>Actinomycetota</taxon>
        <taxon>Actinomycetes</taxon>
        <taxon>Propionibacteriales</taxon>
        <taxon>Nocardioidaceae</taxon>
        <taxon>Nocardioides</taxon>
    </lineage>
</organism>
<feature type="domain" description="Histidine kinase" evidence="8">
    <location>
        <begin position="277"/>
        <end position="473"/>
    </location>
</feature>
<feature type="transmembrane region" description="Helical" evidence="7">
    <location>
        <begin position="77"/>
        <end position="96"/>
    </location>
</feature>
<keyword evidence="7" id="KW-0472">Membrane</keyword>
<evidence type="ECO:0000256" key="2">
    <source>
        <dbReference type="ARBA" id="ARBA00012438"/>
    </source>
</evidence>
<dbReference type="Pfam" id="PF02518">
    <property type="entry name" value="HATPase_c"/>
    <property type="match status" value="1"/>
</dbReference>
<evidence type="ECO:0000256" key="4">
    <source>
        <dbReference type="ARBA" id="ARBA00022679"/>
    </source>
</evidence>
<dbReference type="RefSeq" id="WP_345522380.1">
    <property type="nucleotide sequence ID" value="NZ_BAABKM010000002.1"/>
</dbReference>
<comment type="catalytic activity">
    <reaction evidence="1">
        <text>ATP + protein L-histidine = ADP + protein N-phospho-L-histidine.</text>
        <dbReference type="EC" id="2.7.13.3"/>
    </reaction>
</comment>
<dbReference type="PANTHER" id="PTHR44936">
    <property type="entry name" value="SENSOR PROTEIN CREC"/>
    <property type="match status" value="1"/>
</dbReference>
<sequence length="483" mass="51201">MSQLQASFKATDGRRSGVAAGALVLALVALLWRDAAGPALGIESVAMMSALLADIAVLCAGVLFYTHWRVGLAQTTAWLVTAVVAFSLQGLHWFVLTLGTGPRPQEGAAWIASYQIFTTLGLGLLVVWSERLPVRHDPLVAGLVLGLLVTTGREVLLALPLTAPPTGAYAVIVVTLTAVGAVNAVALARFRAFSPWLRRRLCVASVLLGVGQAAAFPQEAPQWLTSVSIATNLLGAAVLVATAFVLARHSILAESEAVAVLQRRLKKAELGLHDDQTRLHELRATVAGLSSATRLLHHQSGISELRRSQLEQMMESELDRMTRLISGRPSAPPGRVDLDTVLGPVVERQRAAGCRIAWQPTGTCAHGRPDDIAEIVSILLGNVQRHAPRSRADLVVRTTRGSVEIVVTDSGPGVERHVRHAVFDWGRRGPSSDGQGVGLASARLLSLDLGGYLRLEDRAGPGATFILGLPMAEEAVGDHASTA</sequence>
<keyword evidence="5" id="KW-0418">Kinase</keyword>
<keyword evidence="6" id="KW-0902">Two-component regulatory system</keyword>
<keyword evidence="3" id="KW-0597">Phosphoprotein</keyword>
<dbReference type="InterPro" id="IPR036890">
    <property type="entry name" value="HATPase_C_sf"/>
</dbReference>
<feature type="transmembrane region" description="Helical" evidence="7">
    <location>
        <begin position="140"/>
        <end position="161"/>
    </location>
</feature>
<keyword evidence="7" id="KW-0812">Transmembrane</keyword>
<dbReference type="Proteomes" id="UP001499974">
    <property type="component" value="Unassembled WGS sequence"/>
</dbReference>